<gene>
    <name evidence="1" type="ORF">SAMN04488089_106178</name>
</gene>
<protein>
    <submittedName>
        <fullName evidence="1">Uncharacterized protein</fullName>
    </submittedName>
</protein>
<dbReference type="KEGG" id="mpw:MPR_3401"/>
<evidence type="ECO:0000313" key="1">
    <source>
        <dbReference type="EMBL" id="SEQ84001.1"/>
    </source>
</evidence>
<accession>A0AAJ5BDY4</accession>
<evidence type="ECO:0000313" key="2">
    <source>
        <dbReference type="Proteomes" id="UP000183496"/>
    </source>
</evidence>
<organism evidence="1 2">
    <name type="scientific">Myroides profundi</name>
    <dbReference type="NCBI Taxonomy" id="480520"/>
    <lineage>
        <taxon>Bacteria</taxon>
        <taxon>Pseudomonadati</taxon>
        <taxon>Bacteroidota</taxon>
        <taxon>Flavobacteriia</taxon>
        <taxon>Flavobacteriales</taxon>
        <taxon>Flavobacteriaceae</taxon>
        <taxon>Myroides</taxon>
    </lineage>
</organism>
<proteinExistence type="predicted"/>
<dbReference type="AlphaFoldDB" id="A0AAJ5BDY4"/>
<name>A0AAJ5BDY4_MYRPR</name>
<dbReference type="EMBL" id="FOFY01000006">
    <property type="protein sequence ID" value="SEQ84001.1"/>
    <property type="molecule type" value="Genomic_DNA"/>
</dbReference>
<reference evidence="1 2" key="1">
    <citation type="submission" date="2016-10" db="EMBL/GenBank/DDBJ databases">
        <authorList>
            <person name="Varghese N."/>
            <person name="Submissions S."/>
        </authorList>
    </citation>
    <scope>NUCLEOTIDE SEQUENCE [LARGE SCALE GENOMIC DNA]</scope>
    <source>
        <strain evidence="2">DSM 19823 / KCTC 23066 / CCTCC M 208030 / D25</strain>
    </source>
</reference>
<dbReference type="Proteomes" id="UP000183496">
    <property type="component" value="Unassembled WGS sequence"/>
</dbReference>
<sequence>MLKTKKEIPFFERIDLGLNKILNRIVAKVCESLLVDMSGF</sequence>
<keyword evidence="2" id="KW-1185">Reference proteome</keyword>
<comment type="caution">
    <text evidence="1">The sequence shown here is derived from an EMBL/GenBank/DDBJ whole genome shotgun (WGS) entry which is preliminary data.</text>
</comment>